<reference evidence="1" key="1">
    <citation type="submission" date="2011-09" db="EMBL/GenBank/DDBJ databases">
        <title>The permanent draft genome of Mucilaginibacter paludis DSM 18603.</title>
        <authorList>
            <consortium name="US DOE Joint Genome Institute (JGI-PGF)"/>
            <person name="Lucas S."/>
            <person name="Han J."/>
            <person name="Lapidus A."/>
            <person name="Bruce D."/>
            <person name="Goodwin L."/>
            <person name="Pitluck S."/>
            <person name="Peters L."/>
            <person name="Kyrpides N."/>
            <person name="Mavromatis K."/>
            <person name="Ivanova N."/>
            <person name="Mikhailova N."/>
            <person name="Held B."/>
            <person name="Detter J.C."/>
            <person name="Tapia R."/>
            <person name="Han C."/>
            <person name="Land M."/>
            <person name="Hauser L."/>
            <person name="Markowitz V."/>
            <person name="Cheng J.-F."/>
            <person name="Hugenholtz P."/>
            <person name="Woyke T."/>
            <person name="Wu D."/>
            <person name="Tindall B."/>
            <person name="Brambilla E."/>
            <person name="Klenk H.-P."/>
            <person name="Eisen J.A."/>
        </authorList>
    </citation>
    <scope>NUCLEOTIDE SEQUENCE [LARGE SCALE GENOMIC DNA]</scope>
    <source>
        <strain evidence="1">DSM 18603</strain>
    </source>
</reference>
<dbReference type="RefSeq" id="WP_008503796.1">
    <property type="nucleotide sequence ID" value="NZ_CM001403.1"/>
</dbReference>
<keyword evidence="2" id="KW-1185">Reference proteome</keyword>
<proteinExistence type="predicted"/>
<name>H1YDS9_9SPHI</name>
<dbReference type="AlphaFoldDB" id="H1YDS9"/>
<evidence type="ECO:0000313" key="2">
    <source>
        <dbReference type="Proteomes" id="UP000002774"/>
    </source>
</evidence>
<dbReference type="EMBL" id="CM001403">
    <property type="protein sequence ID" value="EHQ24269.1"/>
    <property type="molecule type" value="Genomic_DNA"/>
</dbReference>
<organism evidence="1 2">
    <name type="scientific">Mucilaginibacter paludis DSM 18603</name>
    <dbReference type="NCBI Taxonomy" id="714943"/>
    <lineage>
        <taxon>Bacteria</taxon>
        <taxon>Pseudomonadati</taxon>
        <taxon>Bacteroidota</taxon>
        <taxon>Sphingobacteriia</taxon>
        <taxon>Sphingobacteriales</taxon>
        <taxon>Sphingobacteriaceae</taxon>
        <taxon>Mucilaginibacter</taxon>
    </lineage>
</organism>
<accession>H1YDS9</accession>
<gene>
    <name evidence="1" type="ORF">Mucpa_0066</name>
</gene>
<dbReference type="HOGENOM" id="CLU_504148_0_0_10"/>
<evidence type="ECO:0000313" key="1">
    <source>
        <dbReference type="EMBL" id="EHQ24269.1"/>
    </source>
</evidence>
<sequence>MYEQSQSHSNPIWHIEYGESLKNIRSLSPTSVHQAVFGLFEQGQFFATIHAGGHRYVDFKPDNIGVLPFGKPIIIDPGGIYKSPIIAIEMINDFVVPYLHYPKELFYVFVKGYLYEAQIRIDPFHSSFTRDMMVLLGIELGNESETILPVISIFCKKFSDIQTIYFEDYREYSDSHIIPFLKLCNLRICVHPQRIPNIHDTIRSYLSIKGKEVELPNELSLSDICDLFETPNWLTSAIKKSPESSISIFSRLDGVPLSAEAIYPWSLNVSRLFELASRCSQYKSEMRSAMIQAFRLTLITFARFENIDSSTFIIFQTMLSSVSDERESLMVAENINRYNWHLFEVLSSQSNTSREKVKFSTVEESINQSILFQKLANTDYQFWVASVKNAGFGIFPAWAVARRLIEMSNKSLLVLFHGLCGLPNEQELPAFLIRAIQETLQCRQISFDELFECAKFHKCTDLLFSSEESMLKGLEWCNFLEKLLQTEKIKCQEFLTELSKQMTDFCFENILVDFPGGKIRHSQQDVFHGIGQTFKNGYDD</sequence>
<protein>
    <submittedName>
        <fullName evidence="1">Uncharacterized protein</fullName>
    </submittedName>
</protein>
<dbReference type="Proteomes" id="UP000002774">
    <property type="component" value="Chromosome"/>
</dbReference>